<feature type="non-terminal residue" evidence="1">
    <location>
        <position position="68"/>
    </location>
</feature>
<accession>X1D432</accession>
<organism evidence="1">
    <name type="scientific">marine sediment metagenome</name>
    <dbReference type="NCBI Taxonomy" id="412755"/>
    <lineage>
        <taxon>unclassified sequences</taxon>
        <taxon>metagenomes</taxon>
        <taxon>ecological metagenomes</taxon>
    </lineage>
</organism>
<proteinExistence type="predicted"/>
<evidence type="ECO:0000313" key="1">
    <source>
        <dbReference type="EMBL" id="GAH14947.1"/>
    </source>
</evidence>
<protein>
    <submittedName>
        <fullName evidence="1">Uncharacterized protein</fullName>
    </submittedName>
</protein>
<comment type="caution">
    <text evidence="1">The sequence shown here is derived from an EMBL/GenBank/DDBJ whole genome shotgun (WGS) entry which is preliminary data.</text>
</comment>
<name>X1D432_9ZZZZ</name>
<dbReference type="AlphaFoldDB" id="X1D432"/>
<dbReference type="EMBL" id="BART01032809">
    <property type="protein sequence ID" value="GAH14947.1"/>
    <property type="molecule type" value="Genomic_DNA"/>
</dbReference>
<gene>
    <name evidence="1" type="ORF">S01H4_56592</name>
</gene>
<reference evidence="1" key="1">
    <citation type="journal article" date="2014" name="Front. Microbiol.">
        <title>High frequency of phylogenetically diverse reductive dehalogenase-homologous genes in deep subseafloor sedimentary metagenomes.</title>
        <authorList>
            <person name="Kawai M."/>
            <person name="Futagami T."/>
            <person name="Toyoda A."/>
            <person name="Takaki Y."/>
            <person name="Nishi S."/>
            <person name="Hori S."/>
            <person name="Arai W."/>
            <person name="Tsubouchi T."/>
            <person name="Morono Y."/>
            <person name="Uchiyama I."/>
            <person name="Ito T."/>
            <person name="Fujiyama A."/>
            <person name="Inagaki F."/>
            <person name="Takami H."/>
        </authorList>
    </citation>
    <scope>NUCLEOTIDE SEQUENCE</scope>
    <source>
        <strain evidence="1">Expedition CK06-06</strain>
    </source>
</reference>
<sequence length="68" mass="7939">MNEEQRKQIFAQGVNQLSQKYGMTIVLNICQRNDKFGTVEVEIIPITNWQPPPKTEDKVVTKVENHQR</sequence>